<comment type="caution">
    <text evidence="1">The sequence shown here is derived from an EMBL/GenBank/DDBJ whole genome shotgun (WGS) entry which is preliminary data.</text>
</comment>
<gene>
    <name evidence="1" type="ORF">BDW59DRAFT_140055</name>
</gene>
<evidence type="ECO:0000313" key="1">
    <source>
        <dbReference type="EMBL" id="KAL2831807.1"/>
    </source>
</evidence>
<keyword evidence="2" id="KW-1185">Reference proteome</keyword>
<dbReference type="EMBL" id="JBFXLS010000008">
    <property type="protein sequence ID" value="KAL2831807.1"/>
    <property type="molecule type" value="Genomic_DNA"/>
</dbReference>
<organism evidence="1 2">
    <name type="scientific">Aspergillus cavernicola</name>
    <dbReference type="NCBI Taxonomy" id="176166"/>
    <lineage>
        <taxon>Eukaryota</taxon>
        <taxon>Fungi</taxon>
        <taxon>Dikarya</taxon>
        <taxon>Ascomycota</taxon>
        <taxon>Pezizomycotina</taxon>
        <taxon>Eurotiomycetes</taxon>
        <taxon>Eurotiomycetidae</taxon>
        <taxon>Eurotiales</taxon>
        <taxon>Aspergillaceae</taxon>
        <taxon>Aspergillus</taxon>
        <taxon>Aspergillus subgen. Nidulantes</taxon>
    </lineage>
</organism>
<evidence type="ECO:0000313" key="2">
    <source>
        <dbReference type="Proteomes" id="UP001610335"/>
    </source>
</evidence>
<name>A0ABR4IY69_9EURO</name>
<protein>
    <submittedName>
        <fullName evidence="1">Uncharacterized protein</fullName>
    </submittedName>
</protein>
<dbReference type="Proteomes" id="UP001610335">
    <property type="component" value="Unassembled WGS sequence"/>
</dbReference>
<reference evidence="1 2" key="1">
    <citation type="submission" date="2024-07" db="EMBL/GenBank/DDBJ databases">
        <title>Section-level genome sequencing and comparative genomics of Aspergillus sections Usti and Cavernicolus.</title>
        <authorList>
            <consortium name="Lawrence Berkeley National Laboratory"/>
            <person name="Nybo J.L."/>
            <person name="Vesth T.C."/>
            <person name="Theobald S."/>
            <person name="Frisvad J.C."/>
            <person name="Larsen T.O."/>
            <person name="Kjaerboelling I."/>
            <person name="Rothschild-Mancinelli K."/>
            <person name="Lyhne E.K."/>
            <person name="Kogle M.E."/>
            <person name="Barry K."/>
            <person name="Clum A."/>
            <person name="Na H."/>
            <person name="Ledsgaard L."/>
            <person name="Lin J."/>
            <person name="Lipzen A."/>
            <person name="Kuo A."/>
            <person name="Riley R."/>
            <person name="Mondo S."/>
            <person name="LaButti K."/>
            <person name="Haridas S."/>
            <person name="Pangalinan J."/>
            <person name="Salamov A.A."/>
            <person name="Simmons B.A."/>
            <person name="Magnuson J.K."/>
            <person name="Chen J."/>
            <person name="Drula E."/>
            <person name="Henrissat B."/>
            <person name="Wiebenga A."/>
            <person name="Lubbers R.J."/>
            <person name="Gomes A.C."/>
            <person name="Makela M.R."/>
            <person name="Stajich J."/>
            <person name="Grigoriev I.V."/>
            <person name="Mortensen U.H."/>
            <person name="De vries R.P."/>
            <person name="Baker S.E."/>
            <person name="Andersen M.R."/>
        </authorList>
    </citation>
    <scope>NUCLEOTIDE SEQUENCE [LARGE SCALE GENOMIC DNA]</scope>
    <source>
        <strain evidence="1 2">CBS 600.67</strain>
    </source>
</reference>
<proteinExistence type="predicted"/>
<accession>A0ABR4IY69</accession>
<sequence>MNTFASFPQARFLKLTASDPESAKSFDASISRGWNSRRGIPSVMRIDSNYAQKTR</sequence>